<keyword evidence="5" id="KW-0449">Lipoprotein</keyword>
<keyword evidence="9" id="KW-1185">Reference proteome</keyword>
<dbReference type="GO" id="GO:0005886">
    <property type="term" value="C:plasma membrane"/>
    <property type="evidence" value="ECO:0007669"/>
    <property type="project" value="UniProtKB-SubCell"/>
</dbReference>
<keyword evidence="4" id="KW-0472">Membrane</keyword>
<evidence type="ECO:0000259" key="7">
    <source>
        <dbReference type="Pfam" id="PF02608"/>
    </source>
</evidence>
<dbReference type="InterPro" id="IPR050957">
    <property type="entry name" value="BMP_lipoprotein"/>
</dbReference>
<evidence type="ECO:0000256" key="1">
    <source>
        <dbReference type="ARBA" id="ARBA00004236"/>
    </source>
</evidence>
<feature type="compositionally biased region" description="Acidic residues" evidence="6">
    <location>
        <begin position="47"/>
        <end position="66"/>
    </location>
</feature>
<evidence type="ECO:0000313" key="8">
    <source>
        <dbReference type="EMBL" id="MCU4751169.1"/>
    </source>
</evidence>
<keyword evidence="3" id="KW-0732">Signal</keyword>
<accession>A0AAP2Z5L9</accession>
<dbReference type="CDD" id="cd06354">
    <property type="entry name" value="PBP1_PrnA-like"/>
    <property type="match status" value="1"/>
</dbReference>
<evidence type="ECO:0000256" key="5">
    <source>
        <dbReference type="ARBA" id="ARBA00023288"/>
    </source>
</evidence>
<dbReference type="RefSeq" id="WP_342806671.1">
    <property type="nucleotide sequence ID" value="NZ_JAOPJZ010000002.1"/>
</dbReference>
<protein>
    <submittedName>
        <fullName evidence="8">BMP family ABC transporter substrate-binding protein</fullName>
    </submittedName>
</protein>
<dbReference type="Gene3D" id="3.40.50.2300">
    <property type="match status" value="2"/>
</dbReference>
<dbReference type="EMBL" id="JAOPJZ010000002">
    <property type="protein sequence ID" value="MCU4751169.1"/>
    <property type="molecule type" value="Genomic_DNA"/>
</dbReference>
<evidence type="ECO:0000313" key="9">
    <source>
        <dbReference type="Proteomes" id="UP001321047"/>
    </source>
</evidence>
<organism evidence="8 9">
    <name type="scientific">Natronosalvus hydrolyticus</name>
    <dbReference type="NCBI Taxonomy" id="2979988"/>
    <lineage>
        <taxon>Archaea</taxon>
        <taxon>Methanobacteriati</taxon>
        <taxon>Methanobacteriota</taxon>
        <taxon>Stenosarchaea group</taxon>
        <taxon>Halobacteria</taxon>
        <taxon>Halobacteriales</taxon>
        <taxon>Natrialbaceae</taxon>
        <taxon>Natronosalvus</taxon>
    </lineage>
</organism>
<evidence type="ECO:0000256" key="2">
    <source>
        <dbReference type="ARBA" id="ARBA00022475"/>
    </source>
</evidence>
<dbReference type="Pfam" id="PF02608">
    <property type="entry name" value="Bmp"/>
    <property type="match status" value="1"/>
</dbReference>
<dbReference type="Proteomes" id="UP001321047">
    <property type="component" value="Unassembled WGS sequence"/>
</dbReference>
<gene>
    <name evidence="8" type="ORF">OB919_04100</name>
</gene>
<evidence type="ECO:0000256" key="3">
    <source>
        <dbReference type="ARBA" id="ARBA00022729"/>
    </source>
</evidence>
<feature type="domain" description="ABC transporter substrate-binding protein PnrA-like" evidence="7">
    <location>
        <begin position="83"/>
        <end position="373"/>
    </location>
</feature>
<comment type="caution">
    <text evidence="8">The sequence shown here is derived from an EMBL/GenBank/DDBJ whole genome shotgun (WGS) entry which is preliminary data.</text>
</comment>
<evidence type="ECO:0000256" key="6">
    <source>
        <dbReference type="SAM" id="MobiDB-lite"/>
    </source>
</evidence>
<sequence>MVQDSGEHTREGKASETNLGERISRRRVLGSSAVLGGITIAGCLGNGDDDEAENGDDPGNGDDDDNGNGNGNGEADDVQVAIISSDAGFGDNAFNDNALAGLEEAADDFGVEVTQVEETETAQFAARQEDLAADGSYDLIVMVGFQHWEGLSENAEQYPDQYWMLINDHVEGADNVSGWIEMNNEMSFLAGVAAGTLTQEEIEHGDSSTDPDESVVGFAGGDEIDLIEAFEQSYIEGVEWVDDSIDVLTGYGGSFSDSEAVNEVASSQFDDGADIVWHAAAAAGAGAFSAAQENDRFALGVDTDQSVGDEQYADVILGSAIKALNEATYMVTEAVVEDQWEDVSGEQNLSVENEGIDFVVGQEFVGELPDSLDENLEAAKQAFIDDEIELSCGPTGC</sequence>
<dbReference type="AlphaFoldDB" id="A0AAP2Z5L9"/>
<evidence type="ECO:0000256" key="4">
    <source>
        <dbReference type="ARBA" id="ARBA00023136"/>
    </source>
</evidence>
<feature type="region of interest" description="Disordered" evidence="6">
    <location>
        <begin position="40"/>
        <end position="75"/>
    </location>
</feature>
<name>A0AAP2Z5L9_9EURY</name>
<dbReference type="PANTHER" id="PTHR34296">
    <property type="entry name" value="TRANSCRIPTIONAL ACTIVATOR PROTEIN MED"/>
    <property type="match status" value="1"/>
</dbReference>
<comment type="subcellular location">
    <subcellularLocation>
        <location evidence="1">Cell membrane</location>
    </subcellularLocation>
</comment>
<dbReference type="PANTHER" id="PTHR34296:SF2">
    <property type="entry name" value="ABC TRANSPORTER GUANOSINE-BINDING PROTEIN NUPN"/>
    <property type="match status" value="1"/>
</dbReference>
<keyword evidence="2" id="KW-1003">Cell membrane</keyword>
<feature type="region of interest" description="Disordered" evidence="6">
    <location>
        <begin position="1"/>
        <end position="26"/>
    </location>
</feature>
<dbReference type="InterPro" id="IPR003760">
    <property type="entry name" value="PnrA-like"/>
</dbReference>
<proteinExistence type="predicted"/>
<reference evidence="8 9" key="1">
    <citation type="submission" date="2022-09" db="EMBL/GenBank/DDBJ databases">
        <title>Enrichment on poylsaccharides allowed isolation of novel metabolic and taxonomic groups of Haloarchaea.</title>
        <authorList>
            <person name="Sorokin D.Y."/>
            <person name="Elcheninov A.G."/>
            <person name="Khizhniak T.V."/>
            <person name="Kolganova T.V."/>
            <person name="Kublanov I.V."/>
        </authorList>
    </citation>
    <scope>NUCLEOTIDE SEQUENCE [LARGE SCALE GENOMIC DNA]</scope>
    <source>
        <strain evidence="8 9">AArc-curdl1</strain>
    </source>
</reference>
<feature type="compositionally biased region" description="Basic and acidic residues" evidence="6">
    <location>
        <begin position="1"/>
        <end position="14"/>
    </location>
</feature>